<dbReference type="Proteomes" id="UP000663828">
    <property type="component" value="Unassembled WGS sequence"/>
</dbReference>
<evidence type="ECO:0000313" key="2">
    <source>
        <dbReference type="EMBL" id="CAF1459105.1"/>
    </source>
</evidence>
<evidence type="ECO:0000313" key="3">
    <source>
        <dbReference type="Proteomes" id="UP000663828"/>
    </source>
</evidence>
<keyword evidence="3" id="KW-1185">Reference proteome</keyword>
<organism evidence="2 3">
    <name type="scientific">Adineta ricciae</name>
    <name type="common">Rotifer</name>
    <dbReference type="NCBI Taxonomy" id="249248"/>
    <lineage>
        <taxon>Eukaryota</taxon>
        <taxon>Metazoa</taxon>
        <taxon>Spiralia</taxon>
        <taxon>Gnathifera</taxon>
        <taxon>Rotifera</taxon>
        <taxon>Eurotatoria</taxon>
        <taxon>Bdelloidea</taxon>
        <taxon>Adinetida</taxon>
        <taxon>Adinetidae</taxon>
        <taxon>Adineta</taxon>
    </lineage>
</organism>
<dbReference type="AlphaFoldDB" id="A0A815Q6T6"/>
<comment type="caution">
    <text evidence="2">The sequence shown here is derived from an EMBL/GenBank/DDBJ whole genome shotgun (WGS) entry which is preliminary data.</text>
</comment>
<protein>
    <submittedName>
        <fullName evidence="2">Uncharacterized protein</fullName>
    </submittedName>
</protein>
<sequence>MLSSTQVYTNLVISAFNLNTTVLTINRPTIDQIGKRPYDARCPCSPRSRSCAVTSLSYSRNFMKSVRAILFLMDGFKPSISERIYGCIPRTDLFNSLNAYAVYLEGLQTNFYATDTAGSSLAISTTLYQDQQGN</sequence>
<accession>A0A815Q6T6</accession>
<name>A0A815Q6T6_ADIRI</name>
<gene>
    <name evidence="1" type="ORF">EDS130_LOCUS30700</name>
    <name evidence="2" type="ORF">XAT740_LOCUS37331</name>
</gene>
<dbReference type="EMBL" id="CAJNOJ010000217">
    <property type="protein sequence ID" value="CAF1302736.1"/>
    <property type="molecule type" value="Genomic_DNA"/>
</dbReference>
<evidence type="ECO:0000313" key="1">
    <source>
        <dbReference type="EMBL" id="CAF1302736.1"/>
    </source>
</evidence>
<dbReference type="Proteomes" id="UP000663852">
    <property type="component" value="Unassembled WGS sequence"/>
</dbReference>
<proteinExistence type="predicted"/>
<reference evidence="2" key="1">
    <citation type="submission" date="2021-02" db="EMBL/GenBank/DDBJ databases">
        <authorList>
            <person name="Nowell W R."/>
        </authorList>
    </citation>
    <scope>NUCLEOTIDE SEQUENCE</scope>
</reference>
<dbReference type="EMBL" id="CAJNOR010003913">
    <property type="protein sequence ID" value="CAF1459105.1"/>
    <property type="molecule type" value="Genomic_DNA"/>
</dbReference>